<evidence type="ECO:0000313" key="3">
    <source>
        <dbReference type="Proteomes" id="UP000029492"/>
    </source>
</evidence>
<dbReference type="KEGG" id="mor:MOC_5527"/>
<dbReference type="HOGENOM" id="CLU_2035341_0_0_5"/>
<reference evidence="2 3" key="1">
    <citation type="journal article" date="2014" name="PLoS ONE">
        <title>Genome Information of Methylobacterium oryzae, a Plant-Probiotic Methylotroph in the Phyllosphere.</title>
        <authorList>
            <person name="Kwak M.J."/>
            <person name="Jeong H."/>
            <person name="Madhaiyan M."/>
            <person name="Lee Y."/>
            <person name="Sa T.M."/>
            <person name="Oh T.K."/>
            <person name="Kim J.F."/>
        </authorList>
    </citation>
    <scope>NUCLEOTIDE SEQUENCE [LARGE SCALE GENOMIC DNA]</scope>
    <source>
        <strain evidence="2 3">CBMB20</strain>
    </source>
</reference>
<sequence>MSFIVVQGREDQEQADAVLRGVADGLASLFPVPDHPPGVQDLLDARTQEAGIRAGSIATSSGRSTKRAKAGARRGGDMGPPPARAVKTAPAGALRGSPPQYSRTRARRARSEAKSERRDQS</sequence>
<dbReference type="EMBL" id="CP003811">
    <property type="protein sequence ID" value="AIQ93282.1"/>
    <property type="molecule type" value="Genomic_DNA"/>
</dbReference>
<dbReference type="Proteomes" id="UP000029492">
    <property type="component" value="Chromosome"/>
</dbReference>
<evidence type="ECO:0000313" key="2">
    <source>
        <dbReference type="EMBL" id="AIQ93282.1"/>
    </source>
</evidence>
<evidence type="ECO:0000256" key="1">
    <source>
        <dbReference type="SAM" id="MobiDB-lite"/>
    </source>
</evidence>
<organism evidence="2 3">
    <name type="scientific">Methylobacterium oryzae CBMB20</name>
    <dbReference type="NCBI Taxonomy" id="693986"/>
    <lineage>
        <taxon>Bacteria</taxon>
        <taxon>Pseudomonadati</taxon>
        <taxon>Pseudomonadota</taxon>
        <taxon>Alphaproteobacteria</taxon>
        <taxon>Hyphomicrobiales</taxon>
        <taxon>Methylobacteriaceae</taxon>
        <taxon>Methylobacterium</taxon>
    </lineage>
</organism>
<accession>A0A089P0T3</accession>
<feature type="compositionally biased region" description="Basic and acidic residues" evidence="1">
    <location>
        <begin position="109"/>
        <end position="121"/>
    </location>
</feature>
<dbReference type="AlphaFoldDB" id="A0A089P0T3"/>
<proteinExistence type="predicted"/>
<dbReference type="RefSeq" id="WP_083936110.1">
    <property type="nucleotide sequence ID" value="NZ_CP003811.1"/>
</dbReference>
<protein>
    <submittedName>
        <fullName evidence="2">Protein of unassigned function</fullName>
    </submittedName>
</protein>
<gene>
    <name evidence="2" type="ORF">MOC_5527</name>
</gene>
<keyword evidence="3" id="KW-1185">Reference proteome</keyword>
<dbReference type="GeneID" id="96602437"/>
<feature type="region of interest" description="Disordered" evidence="1">
    <location>
        <begin position="50"/>
        <end position="121"/>
    </location>
</feature>
<name>A0A089P0T3_9HYPH</name>